<feature type="region of interest" description="Disordered" evidence="4">
    <location>
        <begin position="24"/>
        <end position="69"/>
    </location>
</feature>
<dbReference type="Gene3D" id="2.130.10.10">
    <property type="entry name" value="YVTN repeat-like/Quinoprotein amine dehydrogenase"/>
    <property type="match status" value="1"/>
</dbReference>
<dbReference type="SUPFAM" id="SSF50978">
    <property type="entry name" value="WD40 repeat-like"/>
    <property type="match status" value="1"/>
</dbReference>
<dbReference type="InterPro" id="IPR015943">
    <property type="entry name" value="WD40/YVTN_repeat-like_dom_sf"/>
</dbReference>
<dbReference type="PANTHER" id="PTHR12442">
    <property type="entry name" value="DYNEIN INTERMEDIATE CHAIN"/>
    <property type="match status" value="1"/>
</dbReference>
<keyword evidence="6" id="KW-1185">Reference proteome</keyword>
<evidence type="ECO:0000256" key="3">
    <source>
        <dbReference type="ARBA" id="ARBA00022737"/>
    </source>
</evidence>
<name>A0ABD1CTE8_CULPP</name>
<dbReference type="InterPro" id="IPR050687">
    <property type="entry name" value="Dynein_IC"/>
</dbReference>
<feature type="compositionally biased region" description="Polar residues" evidence="4">
    <location>
        <begin position="58"/>
        <end position="69"/>
    </location>
</feature>
<evidence type="ECO:0000313" key="5">
    <source>
        <dbReference type="EMBL" id="KAL1379322.1"/>
    </source>
</evidence>
<accession>A0ABD1CTE8</accession>
<evidence type="ECO:0000256" key="2">
    <source>
        <dbReference type="ARBA" id="ARBA00022574"/>
    </source>
</evidence>
<protein>
    <submittedName>
        <fullName evidence="5">Uncharacterized protein</fullName>
    </submittedName>
</protein>
<sequence length="488" mass="53619">MNLDRFTLVSNGVVEFKSTWRTTGEKPDLVDSCTGTDAPAPQIDASTDAAERKDAGVKTQTGGSPRHSNATCDDAKLAIWLRKVCPLVEEELSCGTTDLPDAYDNFSDSSGRLLIRKHQELTMRKLNPELENGQKLNMGAAAWLSIRTRDAPLLVLSCGSHHEAWCEHTFASITAFTPKRDAYGSVQWVELSSCPVKACIETLETNPFNKDIFAGGTVSGDVYIWQYELNFKHEQNSFAEIFSETTDFGKVVDMTWIRPNPMTKDFGLLSCHSDATVILWKIGKHVGKDKTFRISNSTSSRKALILTQILAISNSEFVVGSVDGSMLLCSMTQLIPIGSANNGNSTTSSKKSYFAPSITELKPHSFAVTTLLKLENDRQQFLISCDLTGEVYFHDVTDAINTTPTLVIKMPLPFKNRIICTDDMRFILSPNTDGALEIYNIDSGSQDVVECGGMKGRPGLIRASANGKWLITGPYDGSFVVYSVEKDG</sequence>
<dbReference type="Proteomes" id="UP001562425">
    <property type="component" value="Unassembled WGS sequence"/>
</dbReference>
<evidence type="ECO:0000256" key="1">
    <source>
        <dbReference type="ARBA" id="ARBA00022490"/>
    </source>
</evidence>
<organism evidence="5 6">
    <name type="scientific">Culex pipiens pipiens</name>
    <name type="common">Northern house mosquito</name>
    <dbReference type="NCBI Taxonomy" id="38569"/>
    <lineage>
        <taxon>Eukaryota</taxon>
        <taxon>Metazoa</taxon>
        <taxon>Ecdysozoa</taxon>
        <taxon>Arthropoda</taxon>
        <taxon>Hexapoda</taxon>
        <taxon>Insecta</taxon>
        <taxon>Pterygota</taxon>
        <taxon>Neoptera</taxon>
        <taxon>Endopterygota</taxon>
        <taxon>Diptera</taxon>
        <taxon>Nematocera</taxon>
        <taxon>Culicoidea</taxon>
        <taxon>Culicidae</taxon>
        <taxon>Culicinae</taxon>
        <taxon>Culicini</taxon>
        <taxon>Culex</taxon>
        <taxon>Culex</taxon>
    </lineage>
</organism>
<keyword evidence="2" id="KW-0853">WD repeat</keyword>
<reference evidence="5 6" key="1">
    <citation type="submission" date="2024-05" db="EMBL/GenBank/DDBJ databases">
        <title>Culex pipiens pipiens assembly and annotation.</title>
        <authorList>
            <person name="Alout H."/>
            <person name="Durand T."/>
        </authorList>
    </citation>
    <scope>NUCLEOTIDE SEQUENCE [LARGE SCALE GENOMIC DNA]</scope>
    <source>
        <strain evidence="5">HA-2024</strain>
        <tissue evidence="5">Whole body</tissue>
    </source>
</reference>
<keyword evidence="3" id="KW-0677">Repeat</keyword>
<evidence type="ECO:0000313" key="6">
    <source>
        <dbReference type="Proteomes" id="UP001562425"/>
    </source>
</evidence>
<dbReference type="AlphaFoldDB" id="A0ABD1CTE8"/>
<dbReference type="PANTHER" id="PTHR12442:SF26">
    <property type="entry name" value="CYTOPLASMIC DYNEIN 2 INTERMEDIATE CHAIN 2"/>
    <property type="match status" value="1"/>
</dbReference>
<dbReference type="EMBL" id="JBEHCU010009746">
    <property type="protein sequence ID" value="KAL1379322.1"/>
    <property type="molecule type" value="Genomic_DNA"/>
</dbReference>
<gene>
    <name evidence="5" type="ORF">pipiens_014981</name>
</gene>
<keyword evidence="1" id="KW-0963">Cytoplasm</keyword>
<comment type="caution">
    <text evidence="5">The sequence shown here is derived from an EMBL/GenBank/DDBJ whole genome shotgun (WGS) entry which is preliminary data.</text>
</comment>
<evidence type="ECO:0000256" key="4">
    <source>
        <dbReference type="SAM" id="MobiDB-lite"/>
    </source>
</evidence>
<dbReference type="InterPro" id="IPR036322">
    <property type="entry name" value="WD40_repeat_dom_sf"/>
</dbReference>
<proteinExistence type="predicted"/>